<reference evidence="3" key="1">
    <citation type="submission" date="2017-01" db="EMBL/GenBank/DDBJ databases">
        <authorList>
            <person name="Varghese N."/>
            <person name="Submissions S."/>
        </authorList>
    </citation>
    <scope>NUCLEOTIDE SEQUENCE [LARGE SCALE GENOMIC DNA]</scope>
    <source>
        <strain evidence="3">LP100</strain>
    </source>
</reference>
<dbReference type="EMBL" id="FTPP01000002">
    <property type="protein sequence ID" value="SIT88408.1"/>
    <property type="molecule type" value="Genomic_DNA"/>
</dbReference>
<evidence type="ECO:0000256" key="1">
    <source>
        <dbReference type="SAM" id="SignalP"/>
    </source>
</evidence>
<sequence length="464" mass="48426">MKKIFYKSSVLALMAGMFLTSCDPEIDSPAASSGEADFSTYVALGNSLTAGFADGALYREGQQASYPAILAQQFEQVGGSSDFRQPLMPEGVSVGSPRSNPSNPSIVEVPQKRVLRAQPDCRGDVGLAPVEAGNAAALTPTFLGQLAPTVQGPYNNLGVPGAKSFHLLAPGYGNPAGLMTQPATANPFFARFASSPNTSVIADAMAQNPTFFTLWIGNNDVLGYALAGGTPAPTSSDYPTNKDMFTAYIAGLVNQLTSNGAKGALGNIPDVTKIPFFTTVPYNALVLTAEQAAQLTAGYAAKGLGHITFQAGPNALVVLEDGIPRKATPTELILLPAADLIKCQNLGSATPLPDQLVLSDAELAIIKDHTNSYNASIKAIADAKGLAHGDFNAYLSRLSTGFAQNGVAYNSAFVTGNIFSLDGIHFTPRGAALVANEFINVINAKYGARIPKVDETQYKTVALP</sequence>
<keyword evidence="2" id="KW-0378">Hydrolase</keyword>
<dbReference type="OrthoDB" id="9764164at2"/>
<protein>
    <submittedName>
        <fullName evidence="2">GDSL-like Lipase/Acylhydrolase</fullName>
    </submittedName>
</protein>
<gene>
    <name evidence="2" type="ORF">SAMN05444128_1835</name>
</gene>
<dbReference type="Gene3D" id="3.40.50.1110">
    <property type="entry name" value="SGNH hydrolase"/>
    <property type="match status" value="2"/>
</dbReference>
<feature type="chain" id="PRO_5012345255" evidence="1">
    <location>
        <begin position="23"/>
        <end position="464"/>
    </location>
</feature>
<dbReference type="PROSITE" id="PS51257">
    <property type="entry name" value="PROKAR_LIPOPROTEIN"/>
    <property type="match status" value="1"/>
</dbReference>
<dbReference type="SUPFAM" id="SSF52266">
    <property type="entry name" value="SGNH hydrolase"/>
    <property type="match status" value="1"/>
</dbReference>
<feature type="signal peptide" evidence="1">
    <location>
        <begin position="1"/>
        <end position="22"/>
    </location>
</feature>
<dbReference type="AlphaFoldDB" id="A0A1R3XCM1"/>
<accession>A0A1R3XCM1</accession>
<dbReference type="RefSeq" id="WP_076668110.1">
    <property type="nucleotide sequence ID" value="NZ_FTPP01000002.1"/>
</dbReference>
<dbReference type="InterPro" id="IPR001087">
    <property type="entry name" value="GDSL"/>
</dbReference>
<dbReference type="STRING" id="1317125.SAMN05444128_1835"/>
<organism evidence="2 3">
    <name type="scientific">Pontibacter indicus</name>
    <dbReference type="NCBI Taxonomy" id="1317125"/>
    <lineage>
        <taxon>Bacteria</taxon>
        <taxon>Pseudomonadati</taxon>
        <taxon>Bacteroidota</taxon>
        <taxon>Cytophagia</taxon>
        <taxon>Cytophagales</taxon>
        <taxon>Hymenobacteraceae</taxon>
        <taxon>Pontibacter</taxon>
    </lineage>
</organism>
<name>A0A1R3XCM1_9BACT</name>
<dbReference type="InterPro" id="IPR036514">
    <property type="entry name" value="SGNH_hydro_sf"/>
</dbReference>
<keyword evidence="3" id="KW-1185">Reference proteome</keyword>
<dbReference type="GO" id="GO:0016788">
    <property type="term" value="F:hydrolase activity, acting on ester bonds"/>
    <property type="evidence" value="ECO:0007669"/>
    <property type="project" value="InterPro"/>
</dbReference>
<dbReference type="Pfam" id="PF00657">
    <property type="entry name" value="Lipase_GDSL"/>
    <property type="match status" value="1"/>
</dbReference>
<evidence type="ECO:0000313" key="2">
    <source>
        <dbReference type="EMBL" id="SIT88408.1"/>
    </source>
</evidence>
<dbReference type="Proteomes" id="UP000187181">
    <property type="component" value="Unassembled WGS sequence"/>
</dbReference>
<proteinExistence type="predicted"/>
<keyword evidence="1" id="KW-0732">Signal</keyword>
<evidence type="ECO:0000313" key="3">
    <source>
        <dbReference type="Proteomes" id="UP000187181"/>
    </source>
</evidence>